<reference evidence="2 3" key="1">
    <citation type="submission" date="2013-11" db="EMBL/GenBank/DDBJ databases">
        <title>Comparative genomics of Ignicoccus.</title>
        <authorList>
            <person name="Podar M."/>
        </authorList>
    </citation>
    <scope>NUCLEOTIDE SEQUENCE [LARGE SCALE GENOMIC DNA]</scope>
    <source>
        <strain evidence="2 3">DSM 13165</strain>
    </source>
</reference>
<evidence type="ECO:0000313" key="2">
    <source>
        <dbReference type="EMBL" id="ALU12625.1"/>
    </source>
</evidence>
<evidence type="ECO:0008006" key="4">
    <source>
        <dbReference type="Google" id="ProtNLM"/>
    </source>
</evidence>
<dbReference type="STRING" id="940295.EYM_05820"/>
<dbReference type="OrthoDB" id="378899at2157"/>
<keyword evidence="1" id="KW-0812">Transmembrane</keyword>
<keyword evidence="1" id="KW-0472">Membrane</keyword>
<organism evidence="2 3">
    <name type="scientific">Ignicoccus islandicus DSM 13165</name>
    <dbReference type="NCBI Taxonomy" id="940295"/>
    <lineage>
        <taxon>Archaea</taxon>
        <taxon>Thermoproteota</taxon>
        <taxon>Thermoprotei</taxon>
        <taxon>Desulfurococcales</taxon>
        <taxon>Desulfurococcaceae</taxon>
        <taxon>Ignicoccus</taxon>
    </lineage>
</organism>
<evidence type="ECO:0000313" key="3">
    <source>
        <dbReference type="Proteomes" id="UP000060778"/>
    </source>
</evidence>
<protein>
    <recommendedName>
        <fullName evidence="4">Late embryogenesis abundant protein LEA-2 subgroup domain-containing protein</fullName>
    </recommendedName>
</protein>
<name>A0A0U2WNT6_9CREN</name>
<dbReference type="KEGG" id="iis:EYM_05820"/>
<dbReference type="AlphaFoldDB" id="A0A0U2WNT6"/>
<dbReference type="GeneID" id="30680546"/>
<dbReference type="EMBL" id="CP006867">
    <property type="protein sequence ID" value="ALU12625.1"/>
    <property type="molecule type" value="Genomic_DNA"/>
</dbReference>
<sequence>MNSRKGFVDLTLVGIALAALLLLVGVYYFFIAPKAPTSVEAKAKAYKAIEVQLRPIKTVICVDKKEEAIFELSLVNPITNPKAYVQLVISAPPGVTVYAGQGVKGGSGLVTTNTVLEPGDAATMRIRVIGVEQGKKILSGTVYYWFEGEDKKDAKRIDLDFPVDFVICGK</sequence>
<keyword evidence="1" id="KW-1133">Transmembrane helix</keyword>
<accession>A0A0U2WNT6</accession>
<gene>
    <name evidence="2" type="ORF">EYM_05820</name>
</gene>
<feature type="transmembrane region" description="Helical" evidence="1">
    <location>
        <begin position="7"/>
        <end position="30"/>
    </location>
</feature>
<keyword evidence="3" id="KW-1185">Reference proteome</keyword>
<evidence type="ECO:0000256" key="1">
    <source>
        <dbReference type="SAM" id="Phobius"/>
    </source>
</evidence>
<dbReference type="Proteomes" id="UP000060778">
    <property type="component" value="Chromosome"/>
</dbReference>
<dbReference type="RefSeq" id="WP_075050069.1">
    <property type="nucleotide sequence ID" value="NZ_CP006867.1"/>
</dbReference>
<proteinExistence type="predicted"/>